<name>A0ABX5NSJ6_9HYPH</name>
<sequence length="466" mass="52405">MTSIPLPVRVPTPQTDLLMRLFFDLTVAGIDYAVMRNHEQLPEEVGARDLDIVVSPKDLDQAVRVVARLGRDFGYLFANSYADERLTQLALVKRIPSGIVGLQIDFFTCSQVYGVELLSAEEMLQNLRWHNGIPVVSERVMLLDKWLFHLAVGKPLHPKYDTAFAAIVSRNWSALLDRLTPLVGYGEARRQLDTIRSGHASSIAVLPPRQRRRMVFRAWKAQRAGAHLLLPRFTLHRLLNRARPHGFWLSISGPDGAGKTTVIELVLAELALVFGGDALAHRGHFRPSVLPRIAELAKATGAVQAVDADYARPHRSPASGFLGSLVRLSYYVADYVHGYFRRVRPALIDRRIVLFDRYYHDVIADPGRSRIRLPKWLLRAFARVIPLPTYSFFISVRPEVAHARKQELTLGHINQLNLAYGDLVRRGAMTEVPNNGLAEEAAAAIVDHIFADRDRVARSKLRVAVR</sequence>
<protein>
    <recommendedName>
        <fullName evidence="3">Thymidylate kinase</fullName>
    </recommendedName>
</protein>
<evidence type="ECO:0000313" key="2">
    <source>
        <dbReference type="Proteomes" id="UP000247536"/>
    </source>
</evidence>
<gene>
    <name evidence="1" type="ORF">DMY87_15890</name>
</gene>
<comment type="caution">
    <text evidence="1">The sequence shown here is derived from an EMBL/GenBank/DDBJ whole genome shotgun (WGS) entry which is preliminary data.</text>
</comment>
<evidence type="ECO:0008006" key="3">
    <source>
        <dbReference type="Google" id="ProtNLM"/>
    </source>
</evidence>
<dbReference type="Gene3D" id="3.40.50.300">
    <property type="entry name" value="P-loop containing nucleotide triphosphate hydrolases"/>
    <property type="match status" value="1"/>
</dbReference>
<proteinExistence type="predicted"/>
<organism evidence="1 2">
    <name type="scientific">Rhizobium wuzhouense</name>
    <dbReference type="NCBI Taxonomy" id="1986026"/>
    <lineage>
        <taxon>Bacteria</taxon>
        <taxon>Pseudomonadati</taxon>
        <taxon>Pseudomonadota</taxon>
        <taxon>Alphaproteobacteria</taxon>
        <taxon>Hyphomicrobiales</taxon>
        <taxon>Rhizobiaceae</taxon>
        <taxon>Rhizobium/Agrobacterium group</taxon>
        <taxon>Rhizobium</taxon>
    </lineage>
</organism>
<dbReference type="Proteomes" id="UP000247536">
    <property type="component" value="Unassembled WGS sequence"/>
</dbReference>
<dbReference type="EMBL" id="QJRY01000006">
    <property type="protein sequence ID" value="PYB71694.1"/>
    <property type="molecule type" value="Genomic_DNA"/>
</dbReference>
<keyword evidence="2" id="KW-1185">Reference proteome</keyword>
<accession>A0ABX5NSJ6</accession>
<evidence type="ECO:0000313" key="1">
    <source>
        <dbReference type="EMBL" id="PYB71694.1"/>
    </source>
</evidence>
<dbReference type="SUPFAM" id="SSF52540">
    <property type="entry name" value="P-loop containing nucleoside triphosphate hydrolases"/>
    <property type="match status" value="1"/>
</dbReference>
<reference evidence="1 2" key="1">
    <citation type="submission" date="2018-06" db="EMBL/GenBank/DDBJ databases">
        <title>Rhizobium wuzhouense sp. nov., isolated from roots of Oryza officinalis.</title>
        <authorList>
            <person name="Yuan T."/>
        </authorList>
    </citation>
    <scope>NUCLEOTIDE SEQUENCE [LARGE SCALE GENOMIC DNA]</scope>
    <source>
        <strain evidence="1 2">W44</strain>
    </source>
</reference>
<dbReference type="InterPro" id="IPR027417">
    <property type="entry name" value="P-loop_NTPase"/>
</dbReference>